<dbReference type="KEGG" id="dvv:114349413"/>
<proteinExistence type="predicted"/>
<reference evidence="5" key="1">
    <citation type="submission" date="2025-04" db="UniProtKB">
        <authorList>
            <consortium name="RefSeq"/>
        </authorList>
    </citation>
    <scope>IDENTIFICATION</scope>
    <source>
        <tissue evidence="5">Whole insect</tissue>
    </source>
</reference>
<dbReference type="InParanoid" id="A0A6P7HD93"/>
<evidence type="ECO:0000313" key="5">
    <source>
        <dbReference type="RefSeq" id="XP_028155583.1"/>
    </source>
</evidence>
<dbReference type="OrthoDB" id="6621649at2759"/>
<feature type="coiled-coil region" evidence="1">
    <location>
        <begin position="143"/>
        <end position="177"/>
    </location>
</feature>
<gene>
    <name evidence="5" type="primary">LOC114349413</name>
</gene>
<evidence type="ECO:0000256" key="2">
    <source>
        <dbReference type="SAM" id="MobiDB-lite"/>
    </source>
</evidence>
<keyword evidence="1" id="KW-0175">Coiled coil</keyword>
<keyword evidence="4" id="KW-1185">Reference proteome</keyword>
<feature type="region of interest" description="Disordered" evidence="2">
    <location>
        <begin position="255"/>
        <end position="275"/>
    </location>
</feature>
<protein>
    <submittedName>
        <fullName evidence="5">Uncharacterized protein LOC114349413 isoform X1</fullName>
    </submittedName>
</protein>
<evidence type="ECO:0000313" key="4">
    <source>
        <dbReference type="Proteomes" id="UP001652700"/>
    </source>
</evidence>
<sequence length="366" mass="41402">MSPENSNNPPSVVRRKKNQKKNFNQNGNFFELNSVSHCNYLPVPSHACNLNLPNVSNYPVTNGMNIQQLMSLSNHSLSCGNFLSNMSTPKTLHGSEFNEDVEYSSLPAAHMQPDEVAMKRRFSDPGLPNDSDSSTNSIEDSVVHKLKSQINSLKDSNRRLSREVMELKVEMNLLKQQNSFKQYDRDYEPGVLADIIREVRDAARVREDAFLARVKHMLEEQQQQLGLNHMHFLSEKHKNNERISKLEEQLMNHNLSGHRQEESVSLNGSNSSNTARQVIELEREALELRRELQDTRAKKEASDQKVLQLDKKLSNLMRSSDMNNSDISDEAKTASIESLSTSIITNASSVSHSNSRITLTGPVTDL</sequence>
<reference evidence="3" key="2">
    <citation type="submission" date="2025-05" db="UniProtKB">
        <authorList>
            <consortium name="EnsemblMetazoa"/>
        </authorList>
    </citation>
    <scope>IDENTIFICATION</scope>
</reference>
<dbReference type="Proteomes" id="UP001652700">
    <property type="component" value="Unplaced"/>
</dbReference>
<evidence type="ECO:0000313" key="3">
    <source>
        <dbReference type="EnsemblMetazoa" id="XP_028155583.1"/>
    </source>
</evidence>
<name>A0A6P7HD93_DIAVI</name>
<dbReference type="EnsemblMetazoa" id="XM_028299782.2">
    <property type="protein sequence ID" value="XP_028155583.1"/>
    <property type="gene ID" value="LOC114349413"/>
</dbReference>
<dbReference type="AlphaFoldDB" id="A0A6P7HD93"/>
<dbReference type="RefSeq" id="XP_028155583.1">
    <property type="nucleotide sequence ID" value="XM_028299782.1"/>
</dbReference>
<accession>A0A6P7HD93</accession>
<dbReference type="GeneID" id="114349413"/>
<evidence type="ECO:0000256" key="1">
    <source>
        <dbReference type="SAM" id="Coils"/>
    </source>
</evidence>
<organism evidence="5">
    <name type="scientific">Diabrotica virgifera virgifera</name>
    <name type="common">western corn rootworm</name>
    <dbReference type="NCBI Taxonomy" id="50390"/>
    <lineage>
        <taxon>Eukaryota</taxon>
        <taxon>Metazoa</taxon>
        <taxon>Ecdysozoa</taxon>
        <taxon>Arthropoda</taxon>
        <taxon>Hexapoda</taxon>
        <taxon>Insecta</taxon>
        <taxon>Pterygota</taxon>
        <taxon>Neoptera</taxon>
        <taxon>Endopterygota</taxon>
        <taxon>Coleoptera</taxon>
        <taxon>Polyphaga</taxon>
        <taxon>Cucujiformia</taxon>
        <taxon>Chrysomeloidea</taxon>
        <taxon>Chrysomelidae</taxon>
        <taxon>Galerucinae</taxon>
        <taxon>Diabroticina</taxon>
        <taxon>Diabroticites</taxon>
        <taxon>Diabrotica</taxon>
    </lineage>
</organism>